<keyword evidence="3" id="KW-1185">Reference proteome</keyword>
<feature type="compositionally biased region" description="Basic and acidic residues" evidence="1">
    <location>
        <begin position="79"/>
        <end position="97"/>
    </location>
</feature>
<feature type="compositionally biased region" description="Basic and acidic residues" evidence="1">
    <location>
        <begin position="56"/>
        <end position="70"/>
    </location>
</feature>
<organism evidence="2 3">
    <name type="scientific">Dorcoceras hygrometricum</name>
    <dbReference type="NCBI Taxonomy" id="472368"/>
    <lineage>
        <taxon>Eukaryota</taxon>
        <taxon>Viridiplantae</taxon>
        <taxon>Streptophyta</taxon>
        <taxon>Embryophyta</taxon>
        <taxon>Tracheophyta</taxon>
        <taxon>Spermatophyta</taxon>
        <taxon>Magnoliopsida</taxon>
        <taxon>eudicotyledons</taxon>
        <taxon>Gunneridae</taxon>
        <taxon>Pentapetalae</taxon>
        <taxon>asterids</taxon>
        <taxon>lamiids</taxon>
        <taxon>Lamiales</taxon>
        <taxon>Gesneriaceae</taxon>
        <taxon>Didymocarpoideae</taxon>
        <taxon>Trichosporeae</taxon>
        <taxon>Loxocarpinae</taxon>
        <taxon>Dorcoceras</taxon>
    </lineage>
</organism>
<accession>A0A2Z7ATZ8</accession>
<dbReference type="EMBL" id="KV014013">
    <property type="protein sequence ID" value="KZV22889.1"/>
    <property type="molecule type" value="Genomic_DNA"/>
</dbReference>
<feature type="region of interest" description="Disordered" evidence="1">
    <location>
        <begin position="56"/>
        <end position="97"/>
    </location>
</feature>
<dbReference type="AlphaFoldDB" id="A0A2Z7ATZ8"/>
<proteinExistence type="predicted"/>
<feature type="region of interest" description="Disordered" evidence="1">
    <location>
        <begin position="1"/>
        <end position="20"/>
    </location>
</feature>
<feature type="compositionally biased region" description="Polar residues" evidence="1">
    <location>
        <begin position="1"/>
        <end position="19"/>
    </location>
</feature>
<dbReference type="OrthoDB" id="1727728at2759"/>
<evidence type="ECO:0000313" key="3">
    <source>
        <dbReference type="Proteomes" id="UP000250235"/>
    </source>
</evidence>
<evidence type="ECO:0000313" key="2">
    <source>
        <dbReference type="EMBL" id="KZV22889.1"/>
    </source>
</evidence>
<reference evidence="2 3" key="1">
    <citation type="journal article" date="2015" name="Proc. Natl. Acad. Sci. U.S.A.">
        <title>The resurrection genome of Boea hygrometrica: A blueprint for survival of dehydration.</title>
        <authorList>
            <person name="Xiao L."/>
            <person name="Yang G."/>
            <person name="Zhang L."/>
            <person name="Yang X."/>
            <person name="Zhao S."/>
            <person name="Ji Z."/>
            <person name="Zhou Q."/>
            <person name="Hu M."/>
            <person name="Wang Y."/>
            <person name="Chen M."/>
            <person name="Xu Y."/>
            <person name="Jin H."/>
            <person name="Xiao X."/>
            <person name="Hu G."/>
            <person name="Bao F."/>
            <person name="Hu Y."/>
            <person name="Wan P."/>
            <person name="Li L."/>
            <person name="Deng X."/>
            <person name="Kuang T."/>
            <person name="Xiang C."/>
            <person name="Zhu J.K."/>
            <person name="Oliver M.J."/>
            <person name="He Y."/>
        </authorList>
    </citation>
    <scope>NUCLEOTIDE SEQUENCE [LARGE SCALE GENOMIC DNA]</scope>
    <source>
        <strain evidence="3">cv. XS01</strain>
    </source>
</reference>
<sequence length="166" mass="19240">MSVLNDQPVQRPITRSVSKGHNKLASEPVVMGDFQAFQQQITSLFNLFKADKEDQERRQQDLNKRLEELTCQRAMSRNNSEDSGRASDSRTKERRQSGDSNLFILKYSRLDFPTYDGSTDPLSWIRQCEHFFRHQCTPQDQRASSLTSEQEVEIFISELQEHIAIG</sequence>
<dbReference type="Proteomes" id="UP000250235">
    <property type="component" value="Unassembled WGS sequence"/>
</dbReference>
<protein>
    <submittedName>
        <fullName evidence="2">Uncharacterized protein</fullName>
    </submittedName>
</protein>
<name>A0A2Z7ATZ8_9LAMI</name>
<gene>
    <name evidence="2" type="ORF">F511_39976</name>
</gene>
<evidence type="ECO:0000256" key="1">
    <source>
        <dbReference type="SAM" id="MobiDB-lite"/>
    </source>
</evidence>